<dbReference type="Proteomes" id="UP000016487">
    <property type="component" value="Unassembled WGS sequence"/>
</dbReference>
<gene>
    <name evidence="1" type="ORF">PCIT_a0524</name>
</gene>
<name>A0AAD4FT39_9GAMM</name>
<reference evidence="1" key="2">
    <citation type="submission" date="2015-03" db="EMBL/GenBank/DDBJ databases">
        <title>Genome sequence of Pseudoalteromonas citrea.</title>
        <authorList>
            <person name="Xie B.-B."/>
            <person name="Rong J.-C."/>
            <person name="Qin Q.-L."/>
            <person name="Zhang Y.-Z."/>
        </authorList>
    </citation>
    <scope>NUCLEOTIDE SEQUENCE</scope>
    <source>
        <strain evidence="1">DSM 8771</strain>
    </source>
</reference>
<reference evidence="1" key="1">
    <citation type="journal article" date="2012" name="J. Bacteriol.">
        <title>Genome sequences of type strains of seven species of the marine bacterium Pseudoalteromonas.</title>
        <authorList>
            <person name="Xie B.B."/>
            <person name="Shu Y.L."/>
            <person name="Qin Q.L."/>
            <person name="Rong J.C."/>
            <person name="Zhang X.Y."/>
            <person name="Chen X.L."/>
            <person name="Shi M."/>
            <person name="He H.L."/>
            <person name="Zhou B.C."/>
            <person name="Zhang Y.Z."/>
        </authorList>
    </citation>
    <scope>NUCLEOTIDE SEQUENCE</scope>
    <source>
        <strain evidence="1">DSM 8771</strain>
    </source>
</reference>
<dbReference type="EMBL" id="AHBZ03000014">
    <property type="protein sequence ID" value="KAF7774127.1"/>
    <property type="molecule type" value="Genomic_DNA"/>
</dbReference>
<dbReference type="InterPro" id="IPR023214">
    <property type="entry name" value="HAD_sf"/>
</dbReference>
<dbReference type="SUPFAM" id="SSF56784">
    <property type="entry name" value="HAD-like"/>
    <property type="match status" value="1"/>
</dbReference>
<accession>A0AAD4FT39</accession>
<evidence type="ECO:0008006" key="3">
    <source>
        <dbReference type="Google" id="ProtNLM"/>
    </source>
</evidence>
<organism evidence="1 2">
    <name type="scientific">Pseudoalteromonas citrea</name>
    <dbReference type="NCBI Taxonomy" id="43655"/>
    <lineage>
        <taxon>Bacteria</taxon>
        <taxon>Pseudomonadati</taxon>
        <taxon>Pseudomonadota</taxon>
        <taxon>Gammaproteobacteria</taxon>
        <taxon>Alteromonadales</taxon>
        <taxon>Pseudoalteromonadaceae</taxon>
        <taxon>Pseudoalteromonas</taxon>
    </lineage>
</organism>
<dbReference type="AlphaFoldDB" id="A0AAD4FT39"/>
<dbReference type="RefSeq" id="WP_010364958.1">
    <property type="nucleotide sequence ID" value="NZ_AHBZ03000014.1"/>
</dbReference>
<evidence type="ECO:0000313" key="1">
    <source>
        <dbReference type="EMBL" id="KAF7774127.1"/>
    </source>
</evidence>
<sequence>MIIGIDFDNTIADYTGVFHKVALKLGWLPPHVGQSKAQVKEYFITQNQEPKWTELQGIVYGSHITLAPAYKYCLDVLKHLKQQGHQLIIISHKTKYPIIGEPIDLHQAATYWLKEKGFTECASAPIDMNNVYFNETKLEKVERIKQSKCDIFIDDLEEILAHNQFPIQCKKILFSDQGSSLFDCINTWADLNSKVC</sequence>
<comment type="caution">
    <text evidence="1">The sequence shown here is derived from an EMBL/GenBank/DDBJ whole genome shotgun (WGS) entry which is preliminary data.</text>
</comment>
<evidence type="ECO:0000313" key="2">
    <source>
        <dbReference type="Proteomes" id="UP000016487"/>
    </source>
</evidence>
<dbReference type="InterPro" id="IPR036412">
    <property type="entry name" value="HAD-like_sf"/>
</dbReference>
<protein>
    <recommendedName>
        <fullName evidence="3">Haloacid dehalogenase-like hydrolase</fullName>
    </recommendedName>
</protein>
<dbReference type="Gene3D" id="3.40.50.1000">
    <property type="entry name" value="HAD superfamily/HAD-like"/>
    <property type="match status" value="1"/>
</dbReference>
<proteinExistence type="predicted"/>